<dbReference type="EMBL" id="WBMS02000028">
    <property type="protein sequence ID" value="MWA04575.1"/>
    <property type="molecule type" value="Genomic_DNA"/>
</dbReference>
<reference evidence="2" key="1">
    <citation type="submission" date="2019-12" db="EMBL/GenBank/DDBJ databases">
        <title>Actinomadura physcomitrii sp. nov., a novel actinomycete isolated from moss [Physcomitrium sphaericum (Ludw) Fuernr].</title>
        <authorList>
            <person name="Zhuang X."/>
        </authorList>
    </citation>
    <scope>NUCLEOTIDE SEQUENCE [LARGE SCALE GENOMIC DNA]</scope>
    <source>
        <strain evidence="2">LD22</strain>
    </source>
</reference>
<dbReference type="SUPFAM" id="SSF52309">
    <property type="entry name" value="N-(deoxy)ribosyltransferase-like"/>
    <property type="match status" value="1"/>
</dbReference>
<feature type="domain" description="Restriction endonuclease type IV Mrr" evidence="1">
    <location>
        <begin position="135"/>
        <end position="225"/>
    </location>
</feature>
<gene>
    <name evidence="2" type="ORF">F8568_030200</name>
</gene>
<dbReference type="Pfam" id="PF04471">
    <property type="entry name" value="Mrr_cat"/>
    <property type="match status" value="1"/>
</dbReference>
<dbReference type="GO" id="GO:0009307">
    <property type="term" value="P:DNA restriction-modification system"/>
    <property type="evidence" value="ECO:0007669"/>
    <property type="project" value="InterPro"/>
</dbReference>
<comment type="caution">
    <text evidence="2">The sequence shown here is derived from an EMBL/GenBank/DDBJ whole genome shotgun (WGS) entry which is preliminary data.</text>
</comment>
<evidence type="ECO:0000259" key="1">
    <source>
        <dbReference type="Pfam" id="PF04471"/>
    </source>
</evidence>
<sequence>MSLMLGGGGFQPLQWTELPEGGMARGLASTLSRCTALVAVVDRPQVGSAVILEIGAALGRGLPVVILATNADAATGIGPVIQDLPTIVVKGDHEAAGTRLIETLHALIEAQSADPGTGLRSVPVIQSGSTFTAGVTFETKVASILEEQGARVLPERLDQTPDTGYDLAVWVDGLPHPSLNPVLIQVKRQLKTGRGNDSMAFAKKRLQATLAAHKCVLGLIVVNGSQEPDWSISSGSAIATIGAETLARINLAALLNSGRNRWVHQAG</sequence>
<proteinExistence type="predicted"/>
<accession>A0A6I4MIY5</accession>
<dbReference type="GO" id="GO:0003677">
    <property type="term" value="F:DNA binding"/>
    <property type="evidence" value="ECO:0007669"/>
    <property type="project" value="InterPro"/>
</dbReference>
<dbReference type="AlphaFoldDB" id="A0A6I4MIY5"/>
<keyword evidence="3" id="KW-1185">Reference proteome</keyword>
<dbReference type="InterPro" id="IPR007560">
    <property type="entry name" value="Restrct_endonuc_IV_Mrr"/>
</dbReference>
<dbReference type="Proteomes" id="UP000462055">
    <property type="component" value="Unassembled WGS sequence"/>
</dbReference>
<protein>
    <recommendedName>
        <fullName evidence="1">Restriction endonuclease type IV Mrr domain-containing protein</fullName>
    </recommendedName>
</protein>
<dbReference type="GO" id="GO:0004519">
    <property type="term" value="F:endonuclease activity"/>
    <property type="evidence" value="ECO:0007669"/>
    <property type="project" value="InterPro"/>
</dbReference>
<name>A0A6I4MIY5_9ACTN</name>
<evidence type="ECO:0000313" key="2">
    <source>
        <dbReference type="EMBL" id="MWA04575.1"/>
    </source>
</evidence>
<evidence type="ECO:0000313" key="3">
    <source>
        <dbReference type="Proteomes" id="UP000462055"/>
    </source>
</evidence>
<organism evidence="2 3">
    <name type="scientific">Actinomadura physcomitrii</name>
    <dbReference type="NCBI Taxonomy" id="2650748"/>
    <lineage>
        <taxon>Bacteria</taxon>
        <taxon>Bacillati</taxon>
        <taxon>Actinomycetota</taxon>
        <taxon>Actinomycetes</taxon>
        <taxon>Streptosporangiales</taxon>
        <taxon>Thermomonosporaceae</taxon>
        <taxon>Actinomadura</taxon>
    </lineage>
</organism>